<dbReference type="EMBL" id="JAFIQS010000017">
    <property type="protein sequence ID" value="KAG5162731.1"/>
    <property type="molecule type" value="Genomic_DNA"/>
</dbReference>
<dbReference type="SUPFAM" id="SSF53756">
    <property type="entry name" value="UDP-Glycosyltransferase/glycogen phosphorylase"/>
    <property type="match status" value="1"/>
</dbReference>
<proteinExistence type="predicted"/>
<dbReference type="PANTHER" id="PTHR48045">
    <property type="entry name" value="UDP-GLYCOSYLTRANSFERASE 72B1"/>
    <property type="match status" value="1"/>
</dbReference>
<name>A0A8H7XKE4_PSICU</name>
<sequence>MATTATKKTVHFVFSAFPAWGHAKSFCVLATRLVEENENVVITLILAPNLLDKAETLINTELDFLNASDETRKRIRLLSTFKPDSPDLFSMLKPLVETYAKTYGTLVASKPITCAITGKVFEAVSTPDIVVLDFFAYHQMLATRAITGKKVPIVTWVTGHVSHSLRLFGPASHGGAFEDLWDRVEAEVARTGKTPQEIGDSVYHQTEGKISKIAGVPDMYDWEVFPQTLLLEVPLTEIIKTAQGGLKESDAVFATTAYGFEEESILAFKSWFASTSKEAYVIGPILSNATVKDSPGSTETKDFLDNAYAKYGKNSVLLISFGTIFWTAEQSYIEEVIEALIEKKFPFILSYASPWAKMSDALIEKIKATGLGLISKWVPQQYILSHPATGWFMTHGGHNSVIETLGSGIPVICWPFEADQPVAAAHMTENLKVAFELIEVRTGANGMKPLLRNGRQAKGTREAVGVEIREVIDACRSEKGDELRRNAQAIKAKFAEAWTENGVSRKEFRAFVEKFGLDIS</sequence>
<reference evidence="2" key="1">
    <citation type="submission" date="2021-02" db="EMBL/GenBank/DDBJ databases">
        <title>Psilocybe cubensis genome.</title>
        <authorList>
            <person name="Mckernan K.J."/>
            <person name="Crawford S."/>
            <person name="Trippe A."/>
            <person name="Kane L.T."/>
            <person name="Mclaughlin S."/>
        </authorList>
    </citation>
    <scope>NUCLEOTIDE SEQUENCE [LARGE SCALE GENOMIC DNA]</scope>
    <source>
        <strain evidence="2">MGC-MH-2018</strain>
    </source>
</reference>
<evidence type="ECO:0000256" key="1">
    <source>
        <dbReference type="ARBA" id="ARBA00022679"/>
    </source>
</evidence>
<dbReference type="PANTHER" id="PTHR48045:SF34">
    <property type="entry name" value="ISOFLAVONE 7-O-GLUCOSYLTRANSFERASE 1-LIKE"/>
    <property type="match status" value="1"/>
</dbReference>
<dbReference type="InterPro" id="IPR002213">
    <property type="entry name" value="UDP_glucos_trans"/>
</dbReference>
<keyword evidence="1" id="KW-0808">Transferase</keyword>
<dbReference type="AlphaFoldDB" id="A0A8H7XKE4"/>
<evidence type="ECO:0000313" key="2">
    <source>
        <dbReference type="EMBL" id="KAG5162731.1"/>
    </source>
</evidence>
<accession>A0A8H7XKE4</accession>
<dbReference type="Gene3D" id="3.40.50.2000">
    <property type="entry name" value="Glycogen Phosphorylase B"/>
    <property type="match status" value="2"/>
</dbReference>
<dbReference type="GO" id="GO:0008194">
    <property type="term" value="F:UDP-glycosyltransferase activity"/>
    <property type="evidence" value="ECO:0007669"/>
    <property type="project" value="InterPro"/>
</dbReference>
<organism evidence="2">
    <name type="scientific">Psilocybe cubensis</name>
    <name type="common">Psychedelic mushroom</name>
    <name type="synonym">Stropharia cubensis</name>
    <dbReference type="NCBI Taxonomy" id="181762"/>
    <lineage>
        <taxon>Eukaryota</taxon>
        <taxon>Fungi</taxon>
        <taxon>Dikarya</taxon>
        <taxon>Basidiomycota</taxon>
        <taxon>Agaricomycotina</taxon>
        <taxon>Agaricomycetes</taxon>
        <taxon>Agaricomycetidae</taxon>
        <taxon>Agaricales</taxon>
        <taxon>Agaricineae</taxon>
        <taxon>Strophariaceae</taxon>
        <taxon>Psilocybe</taxon>
    </lineage>
</organism>
<protein>
    <recommendedName>
        <fullName evidence="3">Glycosyltransferase family 1 protein</fullName>
    </recommendedName>
</protein>
<dbReference type="Pfam" id="PF00201">
    <property type="entry name" value="UDPGT"/>
    <property type="match status" value="1"/>
</dbReference>
<dbReference type="CDD" id="cd03784">
    <property type="entry name" value="GT1_Gtf-like"/>
    <property type="match status" value="1"/>
</dbReference>
<comment type="caution">
    <text evidence="2">The sequence shown here is derived from an EMBL/GenBank/DDBJ whole genome shotgun (WGS) entry which is preliminary data.</text>
</comment>
<gene>
    <name evidence="2" type="ORF">JR316_012115</name>
</gene>
<evidence type="ECO:0008006" key="3">
    <source>
        <dbReference type="Google" id="ProtNLM"/>
    </source>
</evidence>